<dbReference type="AlphaFoldDB" id="A0A5C6M7H4"/>
<protein>
    <submittedName>
        <fullName evidence="7">Membrane protein</fullName>
    </submittedName>
</protein>
<reference evidence="7 8" key="2">
    <citation type="submission" date="2019-08" db="EMBL/GenBank/DDBJ databases">
        <authorList>
            <person name="Henke P."/>
        </authorList>
    </citation>
    <scope>NUCLEOTIDE SEQUENCE [LARGE SCALE GENOMIC DNA]</scope>
    <source>
        <strain evidence="7">Phe10_nw2017</strain>
    </source>
</reference>
<keyword evidence="3 6" id="KW-0812">Transmembrane</keyword>
<dbReference type="InterPro" id="IPR022369">
    <property type="entry name" value="Integral_membrane_TerC_rswitch"/>
</dbReference>
<gene>
    <name evidence="7" type="ORF">E3A20_18670</name>
</gene>
<dbReference type="Pfam" id="PF03741">
    <property type="entry name" value="TerC"/>
    <property type="match status" value="1"/>
</dbReference>
<sequence length="286" mass="32360">MDVLLFPFQEYWWFYLAFTGFVLAMLLLDLGVFHKHAHAVSIKESAIWSTVWFCLALTFGAVLYFYALNKFPSDPRLLTIPGFDPTASARQVVLEYVTGFIIEKALAVDNIFVFVVVFSYFAIPPQYQHRVLFFGILGALVFRAGFIAIGAVLMKYQWVVIVAGIFLIITGIKILLSPERAPDPGTNPVIRLAKRLLPVTDKFYGQKFFMRENGRTFVTPLFLALVFIEFSDIIFAIDSVPAIFAITKEPLIVFTSNIFAILGLRSLYFLLAGVVDKFRYLKFGLG</sequence>
<evidence type="ECO:0000256" key="3">
    <source>
        <dbReference type="ARBA" id="ARBA00022692"/>
    </source>
</evidence>
<proteinExistence type="inferred from homology"/>
<dbReference type="PANTHER" id="PTHR30238">
    <property type="entry name" value="MEMBRANE BOUND PREDICTED REDOX MODULATOR"/>
    <property type="match status" value="1"/>
</dbReference>
<feature type="transmembrane region" description="Helical" evidence="6">
    <location>
        <begin position="131"/>
        <end position="152"/>
    </location>
</feature>
<dbReference type="InterPro" id="IPR005496">
    <property type="entry name" value="Integral_membrane_TerC"/>
</dbReference>
<dbReference type="Proteomes" id="UP000321083">
    <property type="component" value="Unassembled WGS sequence"/>
</dbReference>
<feature type="transmembrane region" description="Helical" evidence="6">
    <location>
        <begin position="12"/>
        <end position="33"/>
    </location>
</feature>
<accession>A0A5C6M7H4</accession>
<feature type="transmembrane region" description="Helical" evidence="6">
    <location>
        <begin position="252"/>
        <end position="275"/>
    </location>
</feature>
<feature type="non-terminal residue" evidence="7">
    <location>
        <position position="286"/>
    </location>
</feature>
<comment type="subcellular location">
    <subcellularLocation>
        <location evidence="1">Membrane</location>
        <topology evidence="1">Multi-pass membrane protein</topology>
    </subcellularLocation>
</comment>
<reference evidence="7 8" key="1">
    <citation type="submission" date="2019-08" db="EMBL/GenBank/DDBJ databases">
        <title>100 year-old enigma solved: identification of Planctomyces bekefii, the type genus and species of the phylum Planctomycetes.</title>
        <authorList>
            <person name="Svetlana D.N."/>
            <person name="Overmann J."/>
        </authorList>
    </citation>
    <scope>NUCLEOTIDE SEQUENCE [LARGE SCALE GENOMIC DNA]</scope>
    <source>
        <strain evidence="7">Phe10_nw2017</strain>
    </source>
</reference>
<evidence type="ECO:0000256" key="2">
    <source>
        <dbReference type="ARBA" id="ARBA00007511"/>
    </source>
</evidence>
<dbReference type="PANTHER" id="PTHR30238:SF0">
    <property type="entry name" value="THYLAKOID MEMBRANE PROTEIN TERC, CHLOROPLASTIC"/>
    <property type="match status" value="1"/>
</dbReference>
<feature type="transmembrane region" description="Helical" evidence="6">
    <location>
        <begin position="158"/>
        <end position="176"/>
    </location>
</feature>
<evidence type="ECO:0000313" key="7">
    <source>
        <dbReference type="EMBL" id="TWW09001.1"/>
    </source>
</evidence>
<keyword evidence="8" id="KW-1185">Reference proteome</keyword>
<evidence type="ECO:0000256" key="5">
    <source>
        <dbReference type="ARBA" id="ARBA00023136"/>
    </source>
</evidence>
<feature type="transmembrane region" description="Helical" evidence="6">
    <location>
        <begin position="217"/>
        <end position="246"/>
    </location>
</feature>
<comment type="similarity">
    <text evidence="2">Belongs to the TerC family.</text>
</comment>
<evidence type="ECO:0000313" key="8">
    <source>
        <dbReference type="Proteomes" id="UP000321083"/>
    </source>
</evidence>
<name>A0A5C6M7H4_9PLAN</name>
<keyword evidence="5 6" id="KW-0472">Membrane</keyword>
<dbReference type="GO" id="GO:0016020">
    <property type="term" value="C:membrane"/>
    <property type="evidence" value="ECO:0007669"/>
    <property type="project" value="UniProtKB-SubCell"/>
</dbReference>
<evidence type="ECO:0000256" key="6">
    <source>
        <dbReference type="SAM" id="Phobius"/>
    </source>
</evidence>
<organism evidence="7 8">
    <name type="scientific">Planctomyces bekefii</name>
    <dbReference type="NCBI Taxonomy" id="1653850"/>
    <lineage>
        <taxon>Bacteria</taxon>
        <taxon>Pseudomonadati</taxon>
        <taxon>Planctomycetota</taxon>
        <taxon>Planctomycetia</taxon>
        <taxon>Planctomycetales</taxon>
        <taxon>Planctomycetaceae</taxon>
        <taxon>Planctomyces</taxon>
    </lineage>
</organism>
<feature type="transmembrane region" description="Helical" evidence="6">
    <location>
        <begin position="45"/>
        <end position="67"/>
    </location>
</feature>
<dbReference type="NCBIfam" id="TIGR03718">
    <property type="entry name" value="R_switched_Alx"/>
    <property type="match status" value="1"/>
</dbReference>
<dbReference type="EMBL" id="SRHE01000422">
    <property type="protein sequence ID" value="TWW09001.1"/>
    <property type="molecule type" value="Genomic_DNA"/>
</dbReference>
<evidence type="ECO:0000256" key="1">
    <source>
        <dbReference type="ARBA" id="ARBA00004141"/>
    </source>
</evidence>
<feature type="transmembrane region" description="Helical" evidence="6">
    <location>
        <begin position="105"/>
        <end position="124"/>
    </location>
</feature>
<keyword evidence="4 6" id="KW-1133">Transmembrane helix</keyword>
<comment type="caution">
    <text evidence="7">The sequence shown here is derived from an EMBL/GenBank/DDBJ whole genome shotgun (WGS) entry which is preliminary data.</text>
</comment>
<evidence type="ECO:0000256" key="4">
    <source>
        <dbReference type="ARBA" id="ARBA00022989"/>
    </source>
</evidence>